<gene>
    <name evidence="1" type="ORF">Pan265_10410</name>
</gene>
<name>A0A518BW33_9BACT</name>
<evidence type="ECO:0008006" key="3">
    <source>
        <dbReference type="Google" id="ProtNLM"/>
    </source>
</evidence>
<organism evidence="1 2">
    <name type="scientific">Mucisphaera calidilacus</name>
    <dbReference type="NCBI Taxonomy" id="2527982"/>
    <lineage>
        <taxon>Bacteria</taxon>
        <taxon>Pseudomonadati</taxon>
        <taxon>Planctomycetota</taxon>
        <taxon>Phycisphaerae</taxon>
        <taxon>Phycisphaerales</taxon>
        <taxon>Phycisphaeraceae</taxon>
        <taxon>Mucisphaera</taxon>
    </lineage>
</organism>
<dbReference type="Proteomes" id="UP000320386">
    <property type="component" value="Chromosome"/>
</dbReference>
<dbReference type="InterPro" id="IPR036249">
    <property type="entry name" value="Thioredoxin-like_sf"/>
</dbReference>
<dbReference type="RefSeq" id="WP_145445324.1">
    <property type="nucleotide sequence ID" value="NZ_CP036280.1"/>
</dbReference>
<dbReference type="AlphaFoldDB" id="A0A518BW33"/>
<keyword evidence="2" id="KW-1185">Reference proteome</keyword>
<proteinExistence type="predicted"/>
<dbReference type="SUPFAM" id="SSF52833">
    <property type="entry name" value="Thioredoxin-like"/>
    <property type="match status" value="1"/>
</dbReference>
<evidence type="ECO:0000313" key="2">
    <source>
        <dbReference type="Proteomes" id="UP000320386"/>
    </source>
</evidence>
<dbReference type="KEGG" id="mcad:Pan265_10410"/>
<accession>A0A518BW33</accession>
<dbReference type="CDD" id="cd02947">
    <property type="entry name" value="TRX_family"/>
    <property type="match status" value="1"/>
</dbReference>
<dbReference type="EMBL" id="CP036280">
    <property type="protein sequence ID" value="QDU71192.1"/>
    <property type="molecule type" value="Genomic_DNA"/>
</dbReference>
<protein>
    <recommendedName>
        <fullName evidence="3">Thiol reductase thioredoxin</fullName>
    </recommendedName>
</protein>
<dbReference type="Pfam" id="PF14595">
    <property type="entry name" value="Thioredoxin_9"/>
    <property type="match status" value="1"/>
</dbReference>
<dbReference type="Gene3D" id="3.40.30.10">
    <property type="entry name" value="Glutaredoxin"/>
    <property type="match status" value="1"/>
</dbReference>
<sequence>MDNHYLKSKFETGLDYADYLAQGTDAQRSSWRDVYDRVTLTETQQSLLGGFVREVKALVVSGIWCGDCVQQMPIVQRIAEASGGKIELRWFDRDEHADLQERVRINAGNRVPVVIFAAEDYEPVGWFGDKTLARYRALAAAQLGAGCPLPGAAVPESELAAVTSEWVDQFERVHLILRLSGRLRQRHGD</sequence>
<evidence type="ECO:0000313" key="1">
    <source>
        <dbReference type="EMBL" id="QDU71192.1"/>
    </source>
</evidence>
<reference evidence="1 2" key="1">
    <citation type="submission" date="2019-02" db="EMBL/GenBank/DDBJ databases">
        <title>Deep-cultivation of Planctomycetes and their phenomic and genomic characterization uncovers novel biology.</title>
        <authorList>
            <person name="Wiegand S."/>
            <person name="Jogler M."/>
            <person name="Boedeker C."/>
            <person name="Pinto D."/>
            <person name="Vollmers J."/>
            <person name="Rivas-Marin E."/>
            <person name="Kohn T."/>
            <person name="Peeters S.H."/>
            <person name="Heuer A."/>
            <person name="Rast P."/>
            <person name="Oberbeckmann S."/>
            <person name="Bunk B."/>
            <person name="Jeske O."/>
            <person name="Meyerdierks A."/>
            <person name="Storesund J.E."/>
            <person name="Kallscheuer N."/>
            <person name="Luecker S."/>
            <person name="Lage O.M."/>
            <person name="Pohl T."/>
            <person name="Merkel B.J."/>
            <person name="Hornburger P."/>
            <person name="Mueller R.-W."/>
            <person name="Bruemmer F."/>
            <person name="Labrenz M."/>
            <person name="Spormann A.M."/>
            <person name="Op den Camp H."/>
            <person name="Overmann J."/>
            <person name="Amann R."/>
            <person name="Jetten M.S.M."/>
            <person name="Mascher T."/>
            <person name="Medema M.H."/>
            <person name="Devos D.P."/>
            <person name="Kaster A.-K."/>
            <person name="Ovreas L."/>
            <person name="Rohde M."/>
            <person name="Galperin M.Y."/>
            <person name="Jogler C."/>
        </authorList>
    </citation>
    <scope>NUCLEOTIDE SEQUENCE [LARGE SCALE GENOMIC DNA]</scope>
    <source>
        <strain evidence="1 2">Pan265</strain>
    </source>
</reference>
<dbReference type="OrthoDB" id="6120799at2"/>